<keyword evidence="1" id="KW-0472">Membrane</keyword>
<reference evidence="4" key="1">
    <citation type="journal article" date="2021" name="PeerJ">
        <title>Extensive microbial diversity within the chicken gut microbiome revealed by metagenomics and culture.</title>
        <authorList>
            <person name="Gilroy R."/>
            <person name="Ravi A."/>
            <person name="Getino M."/>
            <person name="Pursley I."/>
            <person name="Horton D.L."/>
            <person name="Alikhan N.F."/>
            <person name="Baker D."/>
            <person name="Gharbi K."/>
            <person name="Hall N."/>
            <person name="Watson M."/>
            <person name="Adriaenssens E.M."/>
            <person name="Foster-Nyarko E."/>
            <person name="Jarju S."/>
            <person name="Secka A."/>
            <person name="Antonio M."/>
            <person name="Oren A."/>
            <person name="Chaudhuri R.R."/>
            <person name="La Ragione R."/>
            <person name="Hildebrand F."/>
            <person name="Pallen M.J."/>
        </authorList>
    </citation>
    <scope>NUCLEOTIDE SEQUENCE</scope>
    <source>
        <strain evidence="4">ChiHjej12B11-1927</strain>
    </source>
</reference>
<feature type="transmembrane region" description="Helical" evidence="1">
    <location>
        <begin position="509"/>
        <end position="532"/>
    </location>
</feature>
<evidence type="ECO:0000313" key="4">
    <source>
        <dbReference type="EMBL" id="HIX38032.1"/>
    </source>
</evidence>
<feature type="domain" description="CAAX prenyl protease 2/Lysostaphin resistance protein A-like" evidence="2">
    <location>
        <begin position="638"/>
        <end position="725"/>
    </location>
</feature>
<dbReference type="InterPro" id="IPR032834">
    <property type="entry name" value="NatK-like_C"/>
</dbReference>
<feature type="transmembrane region" description="Helical" evidence="1">
    <location>
        <begin position="66"/>
        <end position="81"/>
    </location>
</feature>
<feature type="transmembrane region" description="Helical" evidence="1">
    <location>
        <begin position="40"/>
        <end position="60"/>
    </location>
</feature>
<dbReference type="EC" id="3.4.24.-" evidence="4"/>
<keyword evidence="1" id="KW-1133">Transmembrane helix</keyword>
<feature type="domain" description="Sensor histidine kinase NatK-like C-terminal" evidence="3">
    <location>
        <begin position="338"/>
        <end position="442"/>
    </location>
</feature>
<feature type="transmembrane region" description="Helical" evidence="1">
    <location>
        <begin position="783"/>
        <end position="806"/>
    </location>
</feature>
<feature type="transmembrane region" description="Helical" evidence="1">
    <location>
        <begin position="93"/>
        <end position="114"/>
    </location>
</feature>
<evidence type="ECO:0000313" key="5">
    <source>
        <dbReference type="Proteomes" id="UP000824230"/>
    </source>
</evidence>
<evidence type="ECO:0000256" key="1">
    <source>
        <dbReference type="SAM" id="Phobius"/>
    </source>
</evidence>
<dbReference type="InterPro" id="IPR036890">
    <property type="entry name" value="HATPase_C_sf"/>
</dbReference>
<keyword evidence="4" id="KW-0645">Protease</keyword>
<dbReference type="GO" id="GO:0008237">
    <property type="term" value="F:metallopeptidase activity"/>
    <property type="evidence" value="ECO:0007669"/>
    <property type="project" value="UniProtKB-KW"/>
</dbReference>
<feature type="transmembrane region" description="Helical" evidence="1">
    <location>
        <begin position="593"/>
        <end position="616"/>
    </location>
</feature>
<dbReference type="CDD" id="cd16935">
    <property type="entry name" value="HATPase_AgrC-ComD-like"/>
    <property type="match status" value="1"/>
</dbReference>
<dbReference type="InterPro" id="IPR003675">
    <property type="entry name" value="Rce1/LyrA-like_dom"/>
</dbReference>
<evidence type="ECO:0000259" key="2">
    <source>
        <dbReference type="Pfam" id="PF02517"/>
    </source>
</evidence>
<name>A0A9D2ANL8_9FIRM</name>
<dbReference type="PANTHER" id="PTHR40448:SF1">
    <property type="entry name" value="TWO-COMPONENT SENSOR HISTIDINE KINASE"/>
    <property type="match status" value="1"/>
</dbReference>
<feature type="transmembrane region" description="Helical" evidence="1">
    <location>
        <begin position="552"/>
        <end position="573"/>
    </location>
</feature>
<keyword evidence="4" id="KW-0482">Metalloprotease</keyword>
<keyword evidence="4" id="KW-0378">Hydrolase</keyword>
<dbReference type="Gene3D" id="3.30.565.10">
    <property type="entry name" value="Histidine kinase-like ATPase, C-terminal domain"/>
    <property type="match status" value="1"/>
</dbReference>
<gene>
    <name evidence="4" type="ORF">H9738_09230</name>
</gene>
<dbReference type="Proteomes" id="UP000824230">
    <property type="component" value="Unassembled WGS sequence"/>
</dbReference>
<organism evidence="4 5">
    <name type="scientific">Candidatus Blautia pullistercoris</name>
    <dbReference type="NCBI Taxonomy" id="2838499"/>
    <lineage>
        <taxon>Bacteria</taxon>
        <taxon>Bacillati</taxon>
        <taxon>Bacillota</taxon>
        <taxon>Clostridia</taxon>
        <taxon>Lachnospirales</taxon>
        <taxon>Lachnospiraceae</taxon>
        <taxon>Blautia</taxon>
    </lineage>
</organism>
<evidence type="ECO:0000259" key="3">
    <source>
        <dbReference type="Pfam" id="PF14501"/>
    </source>
</evidence>
<dbReference type="EMBL" id="DXFG01000191">
    <property type="protein sequence ID" value="HIX38032.1"/>
    <property type="molecule type" value="Genomic_DNA"/>
</dbReference>
<dbReference type="GO" id="GO:0042802">
    <property type="term" value="F:identical protein binding"/>
    <property type="evidence" value="ECO:0007669"/>
    <property type="project" value="TreeGrafter"/>
</dbReference>
<dbReference type="GO" id="GO:0004175">
    <property type="term" value="F:endopeptidase activity"/>
    <property type="evidence" value="ECO:0007669"/>
    <property type="project" value="UniProtKB-ARBA"/>
</dbReference>
<feature type="transmembrane region" description="Helical" evidence="1">
    <location>
        <begin position="198"/>
        <end position="219"/>
    </location>
</feature>
<feature type="transmembrane region" description="Helical" evidence="1">
    <location>
        <begin position="6"/>
        <end position="28"/>
    </location>
</feature>
<proteinExistence type="predicted"/>
<feature type="transmembrane region" description="Helical" evidence="1">
    <location>
        <begin position="126"/>
        <end position="148"/>
    </location>
</feature>
<accession>A0A9D2ANL8</accession>
<feature type="transmembrane region" description="Helical" evidence="1">
    <location>
        <begin position="168"/>
        <end position="186"/>
    </location>
</feature>
<dbReference type="Pfam" id="PF14501">
    <property type="entry name" value="HATPase_c_5"/>
    <property type="match status" value="1"/>
</dbReference>
<feature type="transmembrane region" description="Helical" evidence="1">
    <location>
        <begin position="670"/>
        <end position="686"/>
    </location>
</feature>
<dbReference type="GO" id="GO:0080120">
    <property type="term" value="P:CAAX-box protein maturation"/>
    <property type="evidence" value="ECO:0007669"/>
    <property type="project" value="UniProtKB-ARBA"/>
</dbReference>
<dbReference type="SUPFAM" id="SSF55874">
    <property type="entry name" value="ATPase domain of HSP90 chaperone/DNA topoisomerase II/histidine kinase"/>
    <property type="match status" value="1"/>
</dbReference>
<dbReference type="Pfam" id="PF02517">
    <property type="entry name" value="Rce1-like"/>
    <property type="match status" value="1"/>
</dbReference>
<comment type="caution">
    <text evidence="4">The sequence shown here is derived from an EMBL/GenBank/DDBJ whole genome shotgun (WGS) entry which is preliminary data.</text>
</comment>
<reference evidence="4" key="2">
    <citation type="submission" date="2021-04" db="EMBL/GenBank/DDBJ databases">
        <authorList>
            <person name="Gilroy R."/>
        </authorList>
    </citation>
    <scope>NUCLEOTIDE SEQUENCE</scope>
    <source>
        <strain evidence="4">ChiHjej12B11-1927</strain>
    </source>
</reference>
<dbReference type="PANTHER" id="PTHR40448">
    <property type="entry name" value="TWO-COMPONENT SENSOR HISTIDINE KINASE"/>
    <property type="match status" value="1"/>
</dbReference>
<sequence>MILLKIFGSALGLIQFTLILSLFARYIYMEKEFSSPKKQQLFWGITIFASFFCGIMESVFNISEDFLVLAVFLLFALYIFLTRESKRLRGIFLLFPILGFVLSIFLFFVLVPLLTGNYNLETEYAWYPLMDFFVWILLLLFFFAGKNWRQQLKENSGQRSLSPWERRLLNVSGVFLLILVIMLFSFKDLFTTREEGITFLLVGGISALLLDLSILFLVLQGNQKRYYEQKALENEYYLQAELRYFQARQKDQEAVRRLRHDMKNHLFCIQDLLSRGEKQELAAYLEELNTRLSKNAGDISLGNEIADAICWEKARLAEEKGIRITADGKISSKAEILPTDICTIFANALDNALEYLENSGLANPWIHIGIQNQGNLLCLVFENPVADNIVLPVEGKTTKNPQHHQGLGLSNIRQAAERYQGTLRTEVPPEQNNKIFRLEVLLQVGDFRSQQNSGNSQQKNTRSKIFPLFLSQKNEGSMFMNENLDLRNSDEKSQRKMVKKETGKVARRVLFYNLILIGVVLLFTIFQSVGFLLQFPDLEPTAQAEASFMERIGSSGISSIAGVLVGVGLYFLWERKAGTHREIFRSKKKMRPLVFLGFLAVFMMVQLLSSVASVGMEGLFQLFGYTMADSAAAATGPSSTLSMFLYVGIAGPVAEELIYRGFVMRRLEKYGSFFAILFSSLLFGIMHGNLAQIFFAAAAGLIFGYLAMEYSIVWSILLHILNNLVFSDLLSRFTEGLPEAAANLISYGIMGIFTVIACVFLYKKKDSIRAWLKANPLPKKFCLWALTGFWFLLFTVLEFIAAFAALTPVK</sequence>
<feature type="transmembrane region" description="Helical" evidence="1">
    <location>
        <begin position="740"/>
        <end position="762"/>
    </location>
</feature>
<protein>
    <submittedName>
        <fullName evidence="4">CPBP family intramembrane metalloprotease</fullName>
        <ecNumber evidence="4">3.4.24.-</ecNumber>
    </submittedName>
</protein>
<keyword evidence="1" id="KW-0812">Transmembrane</keyword>
<dbReference type="AlphaFoldDB" id="A0A9D2ANL8"/>